<proteinExistence type="predicted"/>
<dbReference type="EMBL" id="AOHZ01000011">
    <property type="protein sequence ID" value="ELY61639.1"/>
    <property type="molecule type" value="Genomic_DNA"/>
</dbReference>
<organism evidence="2 3">
    <name type="scientific">Natronolimnohabitans innermongolicus JCM 12255</name>
    <dbReference type="NCBI Taxonomy" id="1227499"/>
    <lineage>
        <taxon>Archaea</taxon>
        <taxon>Methanobacteriati</taxon>
        <taxon>Methanobacteriota</taxon>
        <taxon>Stenosarchaea group</taxon>
        <taxon>Halobacteria</taxon>
        <taxon>Halobacteriales</taxon>
        <taxon>Natrialbaceae</taxon>
        <taxon>Natronolimnohabitans</taxon>
    </lineage>
</organism>
<dbReference type="OrthoDB" id="33550at2157"/>
<dbReference type="PATRIC" id="fig|1227499.3.peg.452"/>
<dbReference type="STRING" id="1227499.C493_02206"/>
<dbReference type="PANTHER" id="PTHR10151:SF120">
    <property type="entry name" value="BIS(5'-ADENOSYL)-TRIPHOSPHATASE"/>
    <property type="match status" value="1"/>
</dbReference>
<dbReference type="Proteomes" id="UP000011602">
    <property type="component" value="Unassembled WGS sequence"/>
</dbReference>
<protein>
    <submittedName>
        <fullName evidence="2">Type I phosphodiesterase/nucleotide pyrophosphatase</fullName>
    </submittedName>
</protein>
<dbReference type="eggNOG" id="arCOG01378">
    <property type="taxonomic scope" value="Archaea"/>
</dbReference>
<dbReference type="InterPro" id="IPR002591">
    <property type="entry name" value="Phosphodiest/P_Trfase"/>
</dbReference>
<sequence length="443" mass="48588">MRTDLEARLRDRQTEDGYLFPDYADYCFANVPGTIGGVLGAEDVSRRSLPPDVLEGVGDDYDRVLAVVVDGFGLAFWKRHGREHPLLERLETAGTVSPLTATYPSETAAAMTTFHTGRLPASHGAIGWDIYDPIDDASYEAFTGNVKAGDESVDRELQDVFAGEPIYPALEATGIDCHHVVPFAETYDGAVAHTYRWNRDDGGPGNGAADGGDSGNHHEPGRDHEIEGFADALEKAFADADDPAYLYAYLPQIDAAAHAAGTESAAYRETVRTTIDTLERALGRLESRDGADDTLLVVTADHGHVNTTPETNVDLERCDELMIRLDHHATGEPVRYAGSPRNLHLHLREPERTRDHARAFLAERLDARIFTREDALERDLFGDGPTSETFRRRLGDLIVCHRDRSVWFGSDRAHLELVGVHGGLHPDEMLVPFAAAELGAALE</sequence>
<evidence type="ECO:0000313" key="3">
    <source>
        <dbReference type="Proteomes" id="UP000011602"/>
    </source>
</evidence>
<dbReference type="GO" id="GO:0016787">
    <property type="term" value="F:hydrolase activity"/>
    <property type="evidence" value="ECO:0007669"/>
    <property type="project" value="UniProtKB-ARBA"/>
</dbReference>
<reference evidence="2 3" key="1">
    <citation type="journal article" date="2014" name="PLoS Genet.">
        <title>Phylogenetically driven sequencing of extremely halophilic archaea reveals strategies for static and dynamic osmo-response.</title>
        <authorList>
            <person name="Becker E.A."/>
            <person name="Seitzer P.M."/>
            <person name="Tritt A."/>
            <person name="Larsen D."/>
            <person name="Krusor M."/>
            <person name="Yao A.I."/>
            <person name="Wu D."/>
            <person name="Madern D."/>
            <person name="Eisen J.A."/>
            <person name="Darling A.E."/>
            <person name="Facciotti M.T."/>
        </authorList>
    </citation>
    <scope>NUCLEOTIDE SEQUENCE [LARGE SCALE GENOMIC DNA]</scope>
    <source>
        <strain evidence="2 3">JCM 12255</strain>
    </source>
</reference>
<feature type="region of interest" description="Disordered" evidence="1">
    <location>
        <begin position="198"/>
        <end position="223"/>
    </location>
</feature>
<dbReference type="PANTHER" id="PTHR10151">
    <property type="entry name" value="ECTONUCLEOTIDE PYROPHOSPHATASE/PHOSPHODIESTERASE"/>
    <property type="match status" value="1"/>
</dbReference>
<dbReference type="SUPFAM" id="SSF53649">
    <property type="entry name" value="Alkaline phosphatase-like"/>
    <property type="match status" value="1"/>
</dbReference>
<accession>L9XIR4</accession>
<comment type="caution">
    <text evidence="2">The sequence shown here is derived from an EMBL/GenBank/DDBJ whole genome shotgun (WGS) entry which is preliminary data.</text>
</comment>
<gene>
    <name evidence="2" type="ORF">C493_02206</name>
</gene>
<dbReference type="RefSeq" id="WP_007257752.1">
    <property type="nucleotide sequence ID" value="NZ_AOHZ01000011.1"/>
</dbReference>
<dbReference type="Gene3D" id="3.40.720.10">
    <property type="entry name" value="Alkaline Phosphatase, subunit A"/>
    <property type="match status" value="1"/>
</dbReference>
<keyword evidence="3" id="KW-1185">Reference proteome</keyword>
<evidence type="ECO:0000313" key="2">
    <source>
        <dbReference type="EMBL" id="ELY61639.1"/>
    </source>
</evidence>
<evidence type="ECO:0000256" key="1">
    <source>
        <dbReference type="SAM" id="MobiDB-lite"/>
    </source>
</evidence>
<dbReference type="AlphaFoldDB" id="L9XIR4"/>
<dbReference type="Pfam" id="PF01663">
    <property type="entry name" value="Phosphodiest"/>
    <property type="match status" value="1"/>
</dbReference>
<feature type="compositionally biased region" description="Gly residues" evidence="1">
    <location>
        <begin position="203"/>
        <end position="214"/>
    </location>
</feature>
<name>L9XIR4_9EURY</name>
<dbReference type="InterPro" id="IPR017850">
    <property type="entry name" value="Alkaline_phosphatase_core_sf"/>
</dbReference>